<reference evidence="5" key="1">
    <citation type="submission" date="2025-08" db="UniProtKB">
        <authorList>
            <consortium name="RefSeq"/>
        </authorList>
    </citation>
    <scope>IDENTIFICATION</scope>
</reference>
<dbReference type="KEGG" id="aplc:110981173"/>
<feature type="transmembrane region" description="Helical" evidence="2">
    <location>
        <begin position="52"/>
        <end position="76"/>
    </location>
</feature>
<organism evidence="4 5">
    <name type="scientific">Acanthaster planci</name>
    <name type="common">Crown-of-thorns starfish</name>
    <dbReference type="NCBI Taxonomy" id="133434"/>
    <lineage>
        <taxon>Eukaryota</taxon>
        <taxon>Metazoa</taxon>
        <taxon>Echinodermata</taxon>
        <taxon>Eleutherozoa</taxon>
        <taxon>Asterozoa</taxon>
        <taxon>Asteroidea</taxon>
        <taxon>Valvatacea</taxon>
        <taxon>Valvatida</taxon>
        <taxon>Acanthasteridae</taxon>
        <taxon>Acanthaster</taxon>
    </lineage>
</organism>
<evidence type="ECO:0000313" key="5">
    <source>
        <dbReference type="RefSeq" id="XP_022094209.1"/>
    </source>
</evidence>
<gene>
    <name evidence="5" type="primary">LOC110981173</name>
</gene>
<evidence type="ECO:0000256" key="1">
    <source>
        <dbReference type="SAM" id="MobiDB-lite"/>
    </source>
</evidence>
<keyword evidence="2" id="KW-0472">Membrane</keyword>
<sequence length="313" mass="34346">MLLVKEQHANSWLATLLFCCVVASPASVATAQNSRAQMPPELDPGYNAHQESLIYACMGIAALMLVLLCLLLWFLVDRSKGEVRQLKRILPSVVDKLRERAEAAADDHEDSHGTLRATEFEAGFTTSSSRQDNSLEFLSARVREARQQNLADSTFNRSTRVGAEEGPMTDRVGNWGRAQADAPNRREVAAAPTNPIVWREKVISVNSSPANHSGGTAHAADYTANHSRPLVLQTFSPLAATTPASSQPPQLSSRVQVSVLPRPANPSPFAYDNPDMPYREGAISIHNAPTLSQHSGMNETRKKYRNSYYESHV</sequence>
<keyword evidence="4" id="KW-1185">Reference proteome</keyword>
<dbReference type="OrthoDB" id="10225225at2759"/>
<dbReference type="Proteomes" id="UP000694845">
    <property type="component" value="Unplaced"/>
</dbReference>
<keyword evidence="2" id="KW-1133">Transmembrane helix</keyword>
<protein>
    <submittedName>
        <fullName evidence="5">Uncharacterized protein LOC110981173</fullName>
    </submittedName>
</protein>
<evidence type="ECO:0000313" key="4">
    <source>
        <dbReference type="Proteomes" id="UP000694845"/>
    </source>
</evidence>
<feature type="chain" id="PRO_5034137175" evidence="3">
    <location>
        <begin position="32"/>
        <end position="313"/>
    </location>
</feature>
<evidence type="ECO:0000256" key="2">
    <source>
        <dbReference type="SAM" id="Phobius"/>
    </source>
</evidence>
<keyword evidence="3" id="KW-0732">Signal</keyword>
<feature type="region of interest" description="Disordered" evidence="1">
    <location>
        <begin position="290"/>
        <end position="313"/>
    </location>
</feature>
<proteinExistence type="predicted"/>
<dbReference type="OMA" id="KYRNSYY"/>
<dbReference type="RefSeq" id="XP_022094209.1">
    <property type="nucleotide sequence ID" value="XM_022238517.1"/>
</dbReference>
<dbReference type="AlphaFoldDB" id="A0A8B7YLS0"/>
<keyword evidence="2" id="KW-0812">Transmembrane</keyword>
<dbReference type="GeneID" id="110981173"/>
<feature type="signal peptide" evidence="3">
    <location>
        <begin position="1"/>
        <end position="31"/>
    </location>
</feature>
<evidence type="ECO:0000256" key="3">
    <source>
        <dbReference type="SAM" id="SignalP"/>
    </source>
</evidence>
<name>A0A8B7YLS0_ACAPL</name>
<accession>A0A8B7YLS0</accession>